<name>A0A0P8Z847_PSEFL</name>
<sequence length="214" mass="23603">MGLHSLFHSLKRRFVGMTRQIPALGLGTAAFQWTTLAVADSRLIDSVALAQLFECQSFSCGALILIVVRVVTEFGPFKVLLVATGGVDGSIRRHKRRDAGVLTCLKLGTIGITCICRDTEFGLLQLLFDRFGHRFELAIVGAFLSDFVVQNQAMFGVHGTLNVVGHEWAGCRSHFSCIGLAHNVLNQTLSFHQHLAGLVIGLFYPQLRKRCLHR</sequence>
<dbReference type="EMBL" id="LJXB01000050">
    <property type="protein sequence ID" value="KPU61620.1"/>
    <property type="molecule type" value="Genomic_DNA"/>
</dbReference>
<evidence type="ECO:0000313" key="2">
    <source>
        <dbReference type="Proteomes" id="UP000050349"/>
    </source>
</evidence>
<comment type="caution">
    <text evidence="1">The sequence shown here is derived from an EMBL/GenBank/DDBJ whole genome shotgun (WGS) entry which is preliminary data.</text>
</comment>
<dbReference type="Proteomes" id="UP000050349">
    <property type="component" value="Unassembled WGS sequence"/>
</dbReference>
<accession>A0A0P8Z847</accession>
<dbReference type="AlphaFoldDB" id="A0A0P8Z847"/>
<evidence type="ECO:0000313" key="1">
    <source>
        <dbReference type="EMBL" id="KPU61620.1"/>
    </source>
</evidence>
<reference evidence="1 2" key="1">
    <citation type="submission" date="2015-09" db="EMBL/GenBank/DDBJ databases">
        <authorList>
            <person name="Jackson K.R."/>
            <person name="Lunt B.L."/>
            <person name="Fisher J.N.B."/>
            <person name="Gardner A.V."/>
            <person name="Bailey M.E."/>
            <person name="Deus L.M."/>
            <person name="Earl A.S."/>
            <person name="Gibby P.D."/>
            <person name="Hartmann K.A."/>
            <person name="Liu J.E."/>
            <person name="Manci A.M."/>
            <person name="Nielsen D.A."/>
            <person name="Solomon M.B."/>
            <person name="Breakwell D.P."/>
            <person name="Burnett S.H."/>
            <person name="Grose J.H."/>
        </authorList>
    </citation>
    <scope>NUCLEOTIDE SEQUENCE [LARGE SCALE GENOMIC DNA]</scope>
    <source>
        <strain evidence="1 2">S613</strain>
    </source>
</reference>
<gene>
    <name evidence="1" type="ORF">AN403_5723</name>
</gene>
<proteinExistence type="predicted"/>
<organism evidence="1 2">
    <name type="scientific">Pseudomonas fluorescens</name>
    <dbReference type="NCBI Taxonomy" id="294"/>
    <lineage>
        <taxon>Bacteria</taxon>
        <taxon>Pseudomonadati</taxon>
        <taxon>Pseudomonadota</taxon>
        <taxon>Gammaproteobacteria</taxon>
        <taxon>Pseudomonadales</taxon>
        <taxon>Pseudomonadaceae</taxon>
        <taxon>Pseudomonas</taxon>
    </lineage>
</organism>
<protein>
    <submittedName>
        <fullName evidence="1">Uncharacterized protein</fullName>
    </submittedName>
</protein>